<proteinExistence type="predicted"/>
<dbReference type="AlphaFoldDB" id="A0A0G4P677"/>
<evidence type="ECO:0000313" key="2">
    <source>
        <dbReference type="Proteomes" id="UP000053732"/>
    </source>
</evidence>
<keyword evidence="2" id="KW-1185">Reference proteome</keyword>
<reference evidence="1 2" key="1">
    <citation type="journal article" date="2014" name="Nat. Commun.">
        <title>Multiple recent horizontal transfers of a large genomic region in cheese making fungi.</title>
        <authorList>
            <person name="Cheeseman K."/>
            <person name="Ropars J."/>
            <person name="Renault P."/>
            <person name="Dupont J."/>
            <person name="Gouzy J."/>
            <person name="Branca A."/>
            <person name="Abraham A.L."/>
            <person name="Ceppi M."/>
            <person name="Conseiller E."/>
            <person name="Debuchy R."/>
            <person name="Malagnac F."/>
            <person name="Goarin A."/>
            <person name="Silar P."/>
            <person name="Lacoste S."/>
            <person name="Sallet E."/>
            <person name="Bensimon A."/>
            <person name="Giraud T."/>
            <person name="Brygoo Y."/>
        </authorList>
    </citation>
    <scope>NUCLEOTIDE SEQUENCE [LARGE SCALE GENOMIC DNA]</scope>
    <source>
        <strain evidence="2">FM 013</strain>
    </source>
</reference>
<gene>
    <name evidence="1" type="ORF">PCAMFM013_S006g000358</name>
</gene>
<dbReference type="EMBL" id="HG793139">
    <property type="protein sequence ID" value="CRL21818.1"/>
    <property type="molecule type" value="Genomic_DNA"/>
</dbReference>
<organism evidence="1 2">
    <name type="scientific">Penicillium camemberti (strain FM 013)</name>
    <dbReference type="NCBI Taxonomy" id="1429867"/>
    <lineage>
        <taxon>Eukaryota</taxon>
        <taxon>Fungi</taxon>
        <taxon>Dikarya</taxon>
        <taxon>Ascomycota</taxon>
        <taxon>Pezizomycotina</taxon>
        <taxon>Eurotiomycetes</taxon>
        <taxon>Eurotiomycetidae</taxon>
        <taxon>Eurotiales</taxon>
        <taxon>Aspergillaceae</taxon>
        <taxon>Penicillium</taxon>
    </lineage>
</organism>
<name>A0A0G4P677_PENC3</name>
<sequence length="63" mass="7090">MATDPPEADNEMVSALHSRRVIRYYPTQHPHHLSTIALTWLLVSGWESDMKSNIQNSQSAVGN</sequence>
<accession>A0A0G4P677</accession>
<evidence type="ECO:0000313" key="1">
    <source>
        <dbReference type="EMBL" id="CRL21818.1"/>
    </source>
</evidence>
<protein>
    <submittedName>
        <fullName evidence="1">Str. FM013</fullName>
    </submittedName>
</protein>
<dbReference type="Proteomes" id="UP000053732">
    <property type="component" value="Unassembled WGS sequence"/>
</dbReference>